<reference evidence="1" key="2">
    <citation type="submission" date="2024-07" db="EMBL/GenBank/DDBJ databases">
        <title>Streptomyces haneummycinica sp. nov., a new antibiotic-producing actinobacterium isolated from marine sediment.</title>
        <authorList>
            <person name="Uemura M."/>
            <person name="Hamada M."/>
            <person name="Hirano S."/>
            <person name="Kobayashi K."/>
            <person name="Ohshiro T."/>
            <person name="Kobayashi T."/>
            <person name="Terahara T."/>
        </authorList>
    </citation>
    <scope>NUCLEOTIDE SEQUENCE</scope>
    <source>
        <strain evidence="1">KM77-8</strain>
    </source>
</reference>
<evidence type="ECO:0008006" key="2">
    <source>
        <dbReference type="Google" id="ProtNLM"/>
    </source>
</evidence>
<sequence length="58" mass="6298">MIQVGAYSDFWPDIHMTPEEGVRAHLDLQSGEASGVLLPIHWGTFNLAPHAWAEPGSG</sequence>
<organism evidence="1">
    <name type="scientific">Streptomyces haneummycinicus</name>
    <dbReference type="NCBI Taxonomy" id="3074435"/>
    <lineage>
        <taxon>Bacteria</taxon>
        <taxon>Bacillati</taxon>
        <taxon>Actinomycetota</taxon>
        <taxon>Actinomycetes</taxon>
        <taxon>Kitasatosporales</taxon>
        <taxon>Streptomycetaceae</taxon>
        <taxon>Streptomyces</taxon>
    </lineage>
</organism>
<reference evidence="1" key="1">
    <citation type="submission" date="2024-06" db="EMBL/GenBank/DDBJ databases">
        <authorList>
            <consortium name="consrtm"/>
            <person name="Uemura M."/>
            <person name="Terahara T."/>
        </authorList>
    </citation>
    <scope>NUCLEOTIDE SEQUENCE</scope>
    <source>
        <strain evidence="1">KM77-8</strain>
    </source>
</reference>
<protein>
    <recommendedName>
        <fullName evidence="2">MBL fold metallo-hydrolase</fullName>
    </recommendedName>
</protein>
<name>A0AAT9HJ39_9ACTN</name>
<gene>
    <name evidence="1" type="ORF">SHKM778_38450</name>
</gene>
<evidence type="ECO:0000313" key="1">
    <source>
        <dbReference type="EMBL" id="BFO17457.1"/>
    </source>
</evidence>
<dbReference type="InterPro" id="IPR036866">
    <property type="entry name" value="RibonucZ/Hydroxyglut_hydro"/>
</dbReference>
<dbReference type="EMBL" id="AP035768">
    <property type="protein sequence ID" value="BFO17457.1"/>
    <property type="molecule type" value="Genomic_DNA"/>
</dbReference>
<dbReference type="AlphaFoldDB" id="A0AAT9HJ39"/>
<dbReference type="Gene3D" id="3.60.15.10">
    <property type="entry name" value="Ribonuclease Z/Hydroxyacylglutathione hydrolase-like"/>
    <property type="match status" value="1"/>
</dbReference>
<accession>A0AAT9HJ39</accession>
<proteinExistence type="predicted"/>